<organism evidence="8 9">
    <name type="scientific">Actinoplanes nipponensis</name>
    <dbReference type="NCBI Taxonomy" id="135950"/>
    <lineage>
        <taxon>Bacteria</taxon>
        <taxon>Bacillati</taxon>
        <taxon>Actinomycetota</taxon>
        <taxon>Actinomycetes</taxon>
        <taxon>Micromonosporales</taxon>
        <taxon>Micromonosporaceae</taxon>
        <taxon>Actinoplanes</taxon>
    </lineage>
</organism>
<keyword evidence="5" id="KW-0812">Transmembrane</keyword>
<evidence type="ECO:0000256" key="5">
    <source>
        <dbReference type="SAM" id="Phobius"/>
    </source>
</evidence>
<evidence type="ECO:0000256" key="4">
    <source>
        <dbReference type="ARBA" id="ARBA00023088"/>
    </source>
</evidence>
<keyword evidence="3 6" id="KW-0732">Signal</keyword>
<evidence type="ECO:0000313" key="8">
    <source>
        <dbReference type="EMBL" id="GIE51788.1"/>
    </source>
</evidence>
<evidence type="ECO:0000256" key="3">
    <source>
        <dbReference type="ARBA" id="ARBA00022729"/>
    </source>
</evidence>
<dbReference type="PROSITE" id="PS50847">
    <property type="entry name" value="GRAM_POS_ANCHORING"/>
    <property type="match status" value="1"/>
</dbReference>
<feature type="transmembrane region" description="Helical" evidence="5">
    <location>
        <begin position="503"/>
        <end position="521"/>
    </location>
</feature>
<dbReference type="EMBL" id="BOMQ01000061">
    <property type="protein sequence ID" value="GIE51788.1"/>
    <property type="molecule type" value="Genomic_DNA"/>
</dbReference>
<evidence type="ECO:0000256" key="6">
    <source>
        <dbReference type="SAM" id="SignalP"/>
    </source>
</evidence>
<feature type="domain" description="Gram-positive cocci surface proteins LPxTG" evidence="7">
    <location>
        <begin position="493"/>
        <end position="530"/>
    </location>
</feature>
<comment type="caution">
    <text evidence="8">The sequence shown here is derived from an EMBL/GenBank/DDBJ whole genome shotgun (WGS) entry which is preliminary data.</text>
</comment>
<keyword evidence="4" id="KW-0572">Peptidoglycan-anchor</keyword>
<accession>A0A919JLD3</accession>
<keyword evidence="1" id="KW-0134">Cell wall</keyword>
<keyword evidence="9" id="KW-1185">Reference proteome</keyword>
<dbReference type="InterPro" id="IPR019931">
    <property type="entry name" value="LPXTG_anchor"/>
</dbReference>
<keyword evidence="5" id="KW-0472">Membrane</keyword>
<gene>
    <name evidence="8" type="ORF">Ani05nite_53220</name>
</gene>
<keyword evidence="5" id="KW-1133">Transmembrane helix</keyword>
<protein>
    <recommendedName>
        <fullName evidence="7">Gram-positive cocci surface proteins LPxTG domain-containing protein</fullName>
    </recommendedName>
</protein>
<dbReference type="AlphaFoldDB" id="A0A919JLD3"/>
<reference evidence="8" key="1">
    <citation type="submission" date="2021-01" db="EMBL/GenBank/DDBJ databases">
        <title>Whole genome shotgun sequence of Actinoplanes nipponensis NBRC 14063.</title>
        <authorList>
            <person name="Komaki H."/>
            <person name="Tamura T."/>
        </authorList>
    </citation>
    <scope>NUCLEOTIDE SEQUENCE</scope>
    <source>
        <strain evidence="8">NBRC 14063</strain>
    </source>
</reference>
<evidence type="ECO:0000313" key="9">
    <source>
        <dbReference type="Proteomes" id="UP000647172"/>
    </source>
</evidence>
<evidence type="ECO:0000256" key="2">
    <source>
        <dbReference type="ARBA" id="ARBA00022525"/>
    </source>
</evidence>
<dbReference type="Proteomes" id="UP000647172">
    <property type="component" value="Unassembled WGS sequence"/>
</dbReference>
<feature type="chain" id="PRO_5037401999" description="Gram-positive cocci surface proteins LPxTG domain-containing protein" evidence="6">
    <location>
        <begin position="32"/>
        <end position="530"/>
    </location>
</feature>
<keyword evidence="2" id="KW-0964">Secreted</keyword>
<name>A0A919JLD3_9ACTN</name>
<feature type="signal peptide" evidence="6">
    <location>
        <begin position="1"/>
        <end position="31"/>
    </location>
</feature>
<dbReference type="RefSeq" id="WP_203772633.1">
    <property type="nucleotide sequence ID" value="NZ_BAAAYJ010000097.1"/>
</dbReference>
<evidence type="ECO:0000259" key="7">
    <source>
        <dbReference type="PROSITE" id="PS50847"/>
    </source>
</evidence>
<evidence type="ECO:0000256" key="1">
    <source>
        <dbReference type="ARBA" id="ARBA00022512"/>
    </source>
</evidence>
<sequence length="530" mass="53939">MRRVLHRLLTSTGAVLLAAAAVAVPGTPALAADPAVRLHFPDVSVAGRAEKVNALLAWIDVPGDEPAQFGPLTVTVDTAGTADVATVELFADFEGAAQQSCDVAGTVRTCRISGDLELEPGPNLVPLLALSARARPGAATGATGKLAFTARLGAGPAATGQSTVTVGEGVDLAGTVAEPVTVSPGAGVDTDLRVTNAGENPVKGVSLVMIGWHPSLLTGPGFRNCTYGALIVCTFADELAPGASYQLSTPMRLKIPADAAAGSTAGAVGGWYTTSDFRELLDAAPGAGDEILGPQGTGPAVRLAVAPPRKPVARAAAGQVDTEPGNNLLVSEIVVGGRRPDLVAVGATVAGRAGEKVQARVGFRNDGPGTLYHWTFDNTDPGTHVTVPAGLEAVAVDDRCFPAMLEVEDPEDFDEDLAGAADYVCLLDEGRTKAKAGQLFDFTFRVREHASAAAGRVRINEEMYRDGDPIDRNGANDSAQITVALSGGEGGGLPVTGADTARLGAGGAALLLAGAAGLLLARRRRTRFAA</sequence>
<proteinExistence type="predicted"/>